<evidence type="ECO:0000313" key="1">
    <source>
        <dbReference type="EMBL" id="KAH7091692.1"/>
    </source>
</evidence>
<protein>
    <submittedName>
        <fullName evidence="1">Uncharacterized protein</fullName>
    </submittedName>
</protein>
<evidence type="ECO:0000313" key="2">
    <source>
        <dbReference type="Proteomes" id="UP000813461"/>
    </source>
</evidence>
<accession>A0A8K0RD31</accession>
<gene>
    <name evidence="1" type="ORF">FB567DRAFT_280414</name>
</gene>
<dbReference type="EMBL" id="JAGMVJ010000004">
    <property type="protein sequence ID" value="KAH7091692.1"/>
    <property type="molecule type" value="Genomic_DNA"/>
</dbReference>
<name>A0A8K0RD31_9PLEO</name>
<keyword evidence="2" id="KW-1185">Reference proteome</keyword>
<dbReference type="Proteomes" id="UP000813461">
    <property type="component" value="Unassembled WGS sequence"/>
</dbReference>
<reference evidence="1" key="1">
    <citation type="journal article" date="2021" name="Nat. Commun.">
        <title>Genetic determinants of endophytism in the Arabidopsis root mycobiome.</title>
        <authorList>
            <person name="Mesny F."/>
            <person name="Miyauchi S."/>
            <person name="Thiergart T."/>
            <person name="Pickel B."/>
            <person name="Atanasova L."/>
            <person name="Karlsson M."/>
            <person name="Huettel B."/>
            <person name="Barry K.W."/>
            <person name="Haridas S."/>
            <person name="Chen C."/>
            <person name="Bauer D."/>
            <person name="Andreopoulos W."/>
            <person name="Pangilinan J."/>
            <person name="LaButti K."/>
            <person name="Riley R."/>
            <person name="Lipzen A."/>
            <person name="Clum A."/>
            <person name="Drula E."/>
            <person name="Henrissat B."/>
            <person name="Kohler A."/>
            <person name="Grigoriev I.V."/>
            <person name="Martin F.M."/>
            <person name="Hacquard S."/>
        </authorList>
    </citation>
    <scope>NUCLEOTIDE SEQUENCE</scope>
    <source>
        <strain evidence="1">MPI-SDFR-AT-0120</strain>
    </source>
</reference>
<dbReference type="AlphaFoldDB" id="A0A8K0RD31"/>
<proteinExistence type="predicted"/>
<sequence>MGQVSHYEGWWLILTLNLATLDVTGAISRVAAASNPCEYQAICASLYQLQVSRKLRSQLHVHQARRKPFFSPQN</sequence>
<organism evidence="1 2">
    <name type="scientific">Paraphoma chrysanthemicola</name>
    <dbReference type="NCBI Taxonomy" id="798071"/>
    <lineage>
        <taxon>Eukaryota</taxon>
        <taxon>Fungi</taxon>
        <taxon>Dikarya</taxon>
        <taxon>Ascomycota</taxon>
        <taxon>Pezizomycotina</taxon>
        <taxon>Dothideomycetes</taxon>
        <taxon>Pleosporomycetidae</taxon>
        <taxon>Pleosporales</taxon>
        <taxon>Pleosporineae</taxon>
        <taxon>Phaeosphaeriaceae</taxon>
        <taxon>Paraphoma</taxon>
    </lineage>
</organism>
<comment type="caution">
    <text evidence="1">The sequence shown here is derived from an EMBL/GenBank/DDBJ whole genome shotgun (WGS) entry which is preliminary data.</text>
</comment>